<dbReference type="OrthoDB" id="9793609at2"/>
<name>A0A1M6ETG3_9FIRM</name>
<reference evidence="3" key="1">
    <citation type="submission" date="2016-11" db="EMBL/GenBank/DDBJ databases">
        <authorList>
            <person name="Varghese N."/>
            <person name="Submissions S."/>
        </authorList>
    </citation>
    <scope>NUCLEOTIDE SEQUENCE [LARGE SCALE GENOMIC DNA]</scope>
    <source>
        <strain evidence="3">DSM 16057</strain>
    </source>
</reference>
<keyword evidence="3" id="KW-1185">Reference proteome</keyword>
<dbReference type="EMBL" id="FQZM01000014">
    <property type="protein sequence ID" value="SHI88703.1"/>
    <property type="molecule type" value="Genomic_DNA"/>
</dbReference>
<dbReference type="SMART" id="SM00316">
    <property type="entry name" value="S1"/>
    <property type="match status" value="3"/>
</dbReference>
<organism evidence="2 3">
    <name type="scientific">Desulfofundulus thermosubterraneus DSM 16057</name>
    <dbReference type="NCBI Taxonomy" id="1121432"/>
    <lineage>
        <taxon>Bacteria</taxon>
        <taxon>Bacillati</taxon>
        <taxon>Bacillota</taxon>
        <taxon>Clostridia</taxon>
        <taxon>Eubacteriales</taxon>
        <taxon>Peptococcaceae</taxon>
        <taxon>Desulfofundulus</taxon>
    </lineage>
</organism>
<accession>A0A1M6ETG3</accession>
<dbReference type="RefSeq" id="WP_072868138.1">
    <property type="nucleotide sequence ID" value="NZ_FQZM01000014.1"/>
</dbReference>
<keyword evidence="2" id="KW-0687">Ribonucleoprotein</keyword>
<dbReference type="GO" id="GO:0005840">
    <property type="term" value="C:ribosome"/>
    <property type="evidence" value="ECO:0007669"/>
    <property type="project" value="UniProtKB-KW"/>
</dbReference>
<dbReference type="AlphaFoldDB" id="A0A1M6ETG3"/>
<dbReference type="Proteomes" id="UP000184529">
    <property type="component" value="Unassembled WGS sequence"/>
</dbReference>
<dbReference type="STRING" id="1121432.SAMN02745219_01271"/>
<sequence length="279" mass="31816">MRIAPEGTSITELDQWDIFYDAKDRDSVLSAVVTSVVRPKTLNGLYWELKFEDADGVRGVVPSSETGLPSERTMNFFVNQKVNVKIKSIDRKNGIVACTRREVVEEAVNQLLGTLTEGEEIPALVRYVSRRGVGLDIGGGVIVEVPYRNAAYSRSLPLDVIYRPGQLIRVTVQAIDKEKKDIRVSIKDPWENEEFSRGTILTGRVLKIRGREMFVEVRQGLIGLAGYPLNKRIEEGEQLPFQVLSFDKMERKLHLVVLDPERIRGRRVRRERRIREAKL</sequence>
<dbReference type="SUPFAM" id="SSF50249">
    <property type="entry name" value="Nucleic acid-binding proteins"/>
    <property type="match status" value="2"/>
</dbReference>
<evidence type="ECO:0000259" key="1">
    <source>
        <dbReference type="PROSITE" id="PS50126"/>
    </source>
</evidence>
<dbReference type="PROSITE" id="PS50126">
    <property type="entry name" value="S1"/>
    <property type="match status" value="2"/>
</dbReference>
<proteinExistence type="predicted"/>
<feature type="domain" description="S1 motif" evidence="1">
    <location>
        <begin position="118"/>
        <end position="187"/>
    </location>
</feature>
<dbReference type="InterPro" id="IPR012340">
    <property type="entry name" value="NA-bd_OB-fold"/>
</dbReference>
<evidence type="ECO:0000313" key="3">
    <source>
        <dbReference type="Proteomes" id="UP000184529"/>
    </source>
</evidence>
<protein>
    <submittedName>
        <fullName evidence="2">Small subunit ribosomal protein S1</fullName>
    </submittedName>
</protein>
<dbReference type="InterPro" id="IPR003029">
    <property type="entry name" value="S1_domain"/>
</dbReference>
<dbReference type="Gene3D" id="2.40.50.140">
    <property type="entry name" value="Nucleic acid-binding proteins"/>
    <property type="match status" value="2"/>
</dbReference>
<evidence type="ECO:0000313" key="2">
    <source>
        <dbReference type="EMBL" id="SHI88703.1"/>
    </source>
</evidence>
<dbReference type="GO" id="GO:0003676">
    <property type="term" value="F:nucleic acid binding"/>
    <property type="evidence" value="ECO:0007669"/>
    <property type="project" value="InterPro"/>
</dbReference>
<gene>
    <name evidence="2" type="ORF">SAMN02745219_01271</name>
</gene>
<keyword evidence="2" id="KW-0689">Ribosomal protein</keyword>
<feature type="domain" description="S1 motif" evidence="1">
    <location>
        <begin position="26"/>
        <end position="101"/>
    </location>
</feature>